<gene>
    <name evidence="1" type="ORF">GCM10008106_23270</name>
</gene>
<evidence type="ECO:0008006" key="3">
    <source>
        <dbReference type="Google" id="ProtNLM"/>
    </source>
</evidence>
<organism evidence="1 2">
    <name type="scientific">Mongoliitalea lutea</name>
    <dbReference type="NCBI Taxonomy" id="849756"/>
    <lineage>
        <taxon>Bacteria</taxon>
        <taxon>Pseudomonadati</taxon>
        <taxon>Bacteroidota</taxon>
        <taxon>Cytophagia</taxon>
        <taxon>Cytophagales</taxon>
        <taxon>Cyclobacteriaceae</taxon>
        <taxon>Mongoliitalea</taxon>
    </lineage>
</organism>
<name>A0A8J3G667_9BACT</name>
<accession>A0A8J3G667</accession>
<dbReference type="EMBL" id="BMYF01000014">
    <property type="protein sequence ID" value="GHB41642.1"/>
    <property type="molecule type" value="Genomic_DNA"/>
</dbReference>
<keyword evidence="2" id="KW-1185">Reference proteome</keyword>
<dbReference type="Proteomes" id="UP000642809">
    <property type="component" value="Unassembled WGS sequence"/>
</dbReference>
<comment type="caution">
    <text evidence="1">The sequence shown here is derived from an EMBL/GenBank/DDBJ whole genome shotgun (WGS) entry which is preliminary data.</text>
</comment>
<sequence>MNESTEIFDSKLNEIDHYQRFPSMLPFVGKNYGKNNSPKIMLIAESHYLPPKSTISKNPEKWYSSTQADLSDEEIAWINTRVILKGNWKPAGHMIFRELNTRMSEFMKVEEFRAMTNVAFMNGFQRPAPETGDSIKNFCKSIDYTIGAKTINEVVKIIEPDLVIFVSKLSWDKLRWKIPKYESGVRYEFVCHPGTGGRYWHNKKYEHGLKKFKSLIENEINKNALQQRI</sequence>
<evidence type="ECO:0000313" key="1">
    <source>
        <dbReference type="EMBL" id="GHB41642.1"/>
    </source>
</evidence>
<reference evidence="1" key="2">
    <citation type="submission" date="2020-09" db="EMBL/GenBank/DDBJ databases">
        <authorList>
            <person name="Sun Q."/>
            <person name="Kim S."/>
        </authorList>
    </citation>
    <scope>NUCLEOTIDE SEQUENCE</scope>
    <source>
        <strain evidence="1">KCTC 23224</strain>
    </source>
</reference>
<evidence type="ECO:0000313" key="2">
    <source>
        <dbReference type="Proteomes" id="UP000642809"/>
    </source>
</evidence>
<proteinExistence type="predicted"/>
<reference evidence="1" key="1">
    <citation type="journal article" date="2014" name="Int. J. Syst. Evol. Microbiol.">
        <title>Complete genome sequence of Corynebacterium casei LMG S-19264T (=DSM 44701T), isolated from a smear-ripened cheese.</title>
        <authorList>
            <consortium name="US DOE Joint Genome Institute (JGI-PGF)"/>
            <person name="Walter F."/>
            <person name="Albersmeier A."/>
            <person name="Kalinowski J."/>
            <person name="Ruckert C."/>
        </authorList>
    </citation>
    <scope>NUCLEOTIDE SEQUENCE</scope>
    <source>
        <strain evidence="1">KCTC 23224</strain>
    </source>
</reference>
<dbReference type="RefSeq" id="WP_189582570.1">
    <property type="nucleotide sequence ID" value="NZ_BMYF01000014.1"/>
</dbReference>
<dbReference type="AlphaFoldDB" id="A0A8J3G667"/>
<protein>
    <recommendedName>
        <fullName evidence="3">Uracil DNA glycosylase superfamily protein</fullName>
    </recommendedName>
</protein>